<dbReference type="HOGENOM" id="CLU_069134_0_0_6"/>
<evidence type="ECO:0000256" key="1">
    <source>
        <dbReference type="SAM" id="Phobius"/>
    </source>
</evidence>
<proteinExistence type="predicted"/>
<protein>
    <submittedName>
        <fullName evidence="2">Uncharacterized protein</fullName>
    </submittedName>
</protein>
<dbReference type="eggNOG" id="ENOG502Z8VA">
    <property type="taxonomic scope" value="Bacteria"/>
</dbReference>
<reference evidence="2" key="1">
    <citation type="submission" date="2007-09" db="EMBL/GenBank/DDBJ databases">
        <title>Complete sequence of chromosome of Serratia proteamaculans 568.</title>
        <authorList>
            <consortium name="US DOE Joint Genome Institute"/>
            <person name="Copeland A."/>
            <person name="Lucas S."/>
            <person name="Lapidus A."/>
            <person name="Barry K."/>
            <person name="Glavina del Rio T."/>
            <person name="Dalin E."/>
            <person name="Tice H."/>
            <person name="Pitluck S."/>
            <person name="Chain P."/>
            <person name="Malfatti S."/>
            <person name="Shin M."/>
            <person name="Vergez L."/>
            <person name="Schmutz J."/>
            <person name="Larimer F."/>
            <person name="Land M."/>
            <person name="Hauser L."/>
            <person name="Kyrpides N."/>
            <person name="Kim E."/>
            <person name="Taghavi S."/>
            <person name="Newman L."/>
            <person name="Vangronsveld J."/>
            <person name="van der Lelie D."/>
            <person name="Richardson P."/>
        </authorList>
    </citation>
    <scope>NUCLEOTIDE SEQUENCE [LARGE SCALE GENOMIC DNA]</scope>
    <source>
        <strain evidence="2">568</strain>
    </source>
</reference>
<accession>A8G8Q7</accession>
<gene>
    <name evidence="2" type="ordered locus">Spro_0389</name>
</gene>
<feature type="transmembrane region" description="Helical" evidence="1">
    <location>
        <begin position="97"/>
        <end position="118"/>
    </location>
</feature>
<dbReference type="KEGG" id="spe:Spro_0389"/>
<evidence type="ECO:0000313" key="2">
    <source>
        <dbReference type="EMBL" id="ABV39497.1"/>
    </source>
</evidence>
<keyword evidence="1" id="KW-0812">Transmembrane</keyword>
<feature type="transmembrane region" description="Helical" evidence="1">
    <location>
        <begin position="169"/>
        <end position="196"/>
    </location>
</feature>
<sequence length="345" mass="39466" precursor="true">MSIFLYHALFFLLSIAFLFPSDHLAVPIFIMLIGLLVISAIITPKIWIIKRSRVDTRNGSRELRRSRYEHSIAWMLFGSVSMFAFIFITEFVSSVDYGAGFLIASFFSIFISSYYYLSNSEGSVGKGNKMIAWAIRVFSILSSFIILSWSKVAAMGYMDLTYNDASSRMIIYAYSIMILLITAIPISGFIYMFVSLYETKVIERVYKNGSKIKKINLKYNSLPIAIPLIMITTAFLMCYGKHHDVVDVYIVRKSIELDSAEGFWCGGGYKTLGANVDARFIKLSEKDYREFIFKGNNISSYRLSCLSTYPYYEMKFVLIKASDIRMQMKADEINNDLKIVTKMKG</sequence>
<feature type="transmembrane region" description="Helical" evidence="1">
    <location>
        <begin position="130"/>
        <end position="149"/>
    </location>
</feature>
<keyword evidence="1" id="KW-1133">Transmembrane helix</keyword>
<name>A8G8Q7_SERP5</name>
<dbReference type="AlphaFoldDB" id="A8G8Q7"/>
<dbReference type="EMBL" id="CP000826">
    <property type="protein sequence ID" value="ABV39497.1"/>
    <property type="molecule type" value="Genomic_DNA"/>
</dbReference>
<feature type="transmembrane region" description="Helical" evidence="1">
    <location>
        <begin position="70"/>
        <end position="91"/>
    </location>
</feature>
<keyword evidence="1" id="KW-0472">Membrane</keyword>
<feature type="transmembrane region" description="Helical" evidence="1">
    <location>
        <begin position="217"/>
        <end position="237"/>
    </location>
</feature>
<organism evidence="2">
    <name type="scientific">Serratia proteamaculans (strain 568)</name>
    <dbReference type="NCBI Taxonomy" id="399741"/>
    <lineage>
        <taxon>Bacteria</taxon>
        <taxon>Pseudomonadati</taxon>
        <taxon>Pseudomonadota</taxon>
        <taxon>Gammaproteobacteria</taxon>
        <taxon>Enterobacterales</taxon>
        <taxon>Yersiniaceae</taxon>
        <taxon>Serratia</taxon>
    </lineage>
</organism>
<feature type="transmembrane region" description="Helical" evidence="1">
    <location>
        <begin position="28"/>
        <end position="49"/>
    </location>
</feature>